<dbReference type="EMBL" id="QJNS01000112">
    <property type="protein sequence ID" value="RYO86650.1"/>
    <property type="molecule type" value="Genomic_DNA"/>
</dbReference>
<keyword evidence="3" id="KW-1185">Reference proteome</keyword>
<accession>A0ABY0H893</accession>
<dbReference type="Proteomes" id="UP000294003">
    <property type="component" value="Unassembled WGS sequence"/>
</dbReference>
<feature type="compositionally biased region" description="Basic and acidic residues" evidence="1">
    <location>
        <begin position="42"/>
        <end position="54"/>
    </location>
</feature>
<name>A0ABY0H893_9PEZI</name>
<evidence type="ECO:0000256" key="1">
    <source>
        <dbReference type="SAM" id="MobiDB-lite"/>
    </source>
</evidence>
<evidence type="ECO:0000313" key="2">
    <source>
        <dbReference type="EMBL" id="RYO86650.1"/>
    </source>
</evidence>
<organism evidence="2 3">
    <name type="scientific">Monosporascus cannonballus</name>
    <dbReference type="NCBI Taxonomy" id="155416"/>
    <lineage>
        <taxon>Eukaryota</taxon>
        <taxon>Fungi</taxon>
        <taxon>Dikarya</taxon>
        <taxon>Ascomycota</taxon>
        <taxon>Pezizomycotina</taxon>
        <taxon>Sordariomycetes</taxon>
        <taxon>Xylariomycetidae</taxon>
        <taxon>Xylariales</taxon>
        <taxon>Xylariales incertae sedis</taxon>
        <taxon>Monosporascus</taxon>
    </lineage>
</organism>
<feature type="region of interest" description="Disordered" evidence="1">
    <location>
        <begin position="1"/>
        <end position="94"/>
    </location>
</feature>
<proteinExistence type="predicted"/>
<gene>
    <name evidence="2" type="ORF">DL762_004662</name>
</gene>
<protein>
    <submittedName>
        <fullName evidence="2">Uncharacterized protein</fullName>
    </submittedName>
</protein>
<reference evidence="2 3" key="1">
    <citation type="submission" date="2018-06" db="EMBL/GenBank/DDBJ databases">
        <title>Complete Genomes of Monosporascus.</title>
        <authorList>
            <person name="Robinson A.J."/>
            <person name="Natvig D.O."/>
        </authorList>
    </citation>
    <scope>NUCLEOTIDE SEQUENCE [LARGE SCALE GENOMIC DNA]</scope>
    <source>
        <strain evidence="2 3">CBS 609.92</strain>
    </source>
</reference>
<evidence type="ECO:0000313" key="3">
    <source>
        <dbReference type="Proteomes" id="UP000294003"/>
    </source>
</evidence>
<feature type="compositionally biased region" description="Low complexity" evidence="1">
    <location>
        <begin position="1"/>
        <end position="11"/>
    </location>
</feature>
<comment type="caution">
    <text evidence="2">The sequence shown here is derived from an EMBL/GenBank/DDBJ whole genome shotgun (WGS) entry which is preliminary data.</text>
</comment>
<sequence>MGAADTQQDHPAAADDDDDDPARAGPLRRLPPQRAGGGAARPPHDDGAARDCRGHRVRHVAGPVPHRADPRRGRPRAPLPPSCPNSRDGNAVPRTRFRKRGPAWWTLAVAMEMHVMSSRLNTAVGFVGGDSVRYIEGPCRAPETTGHGGPKYSLPILWMT</sequence>
<feature type="compositionally biased region" description="Low complexity" evidence="1">
    <location>
        <begin position="23"/>
        <end position="34"/>
    </location>
</feature>